<protein>
    <submittedName>
        <fullName evidence="1">Unannotated protein</fullName>
    </submittedName>
</protein>
<dbReference type="EMBL" id="CAEZVY010000036">
    <property type="protein sequence ID" value="CAB4639755.1"/>
    <property type="molecule type" value="Genomic_DNA"/>
</dbReference>
<reference evidence="1" key="1">
    <citation type="submission" date="2020-05" db="EMBL/GenBank/DDBJ databases">
        <authorList>
            <person name="Chiriac C."/>
            <person name="Salcher M."/>
            <person name="Ghai R."/>
            <person name="Kavagutti S V."/>
        </authorList>
    </citation>
    <scope>NUCLEOTIDE SEQUENCE</scope>
</reference>
<sequence length="138" mass="14286">MARLGASEPAASDATLACTIPANWATTIMPNIHDAALPVVAKPTPLQRKSGWKPKPALRQKASRISACAATARVVEPARTATISLVQALAFPVSALGKSAPKTMSPVIATILLTAGAHVKGPKILRALRTSLSKLYSA</sequence>
<proteinExistence type="predicted"/>
<gene>
    <name evidence="1" type="ORF">UFOPK2158_00477</name>
</gene>
<evidence type="ECO:0000313" key="1">
    <source>
        <dbReference type="EMBL" id="CAB4639755.1"/>
    </source>
</evidence>
<organism evidence="1">
    <name type="scientific">freshwater metagenome</name>
    <dbReference type="NCBI Taxonomy" id="449393"/>
    <lineage>
        <taxon>unclassified sequences</taxon>
        <taxon>metagenomes</taxon>
        <taxon>ecological metagenomes</taxon>
    </lineage>
</organism>
<dbReference type="AlphaFoldDB" id="A0A6J6JTT8"/>
<accession>A0A6J6JTT8</accession>
<name>A0A6J6JTT8_9ZZZZ</name>